<keyword evidence="17" id="KW-1185">Reference proteome</keyword>
<gene>
    <name evidence="16" type="ORF">CBF27_07535</name>
</gene>
<dbReference type="InterPro" id="IPR029063">
    <property type="entry name" value="SAM-dependent_MTases_sf"/>
</dbReference>
<dbReference type="RefSeq" id="WP_126813754.1">
    <property type="nucleotide sequence ID" value="NZ_NGKC01000007.1"/>
</dbReference>
<evidence type="ECO:0000256" key="3">
    <source>
        <dbReference type="ARBA" id="ARBA00007494"/>
    </source>
</evidence>
<keyword evidence="6" id="KW-0698">rRNA processing</keyword>
<dbReference type="Pfam" id="PF01189">
    <property type="entry name" value="Methyltr_RsmB-F"/>
    <property type="match status" value="1"/>
</dbReference>
<evidence type="ECO:0000313" key="17">
    <source>
        <dbReference type="Proteomes" id="UP000286773"/>
    </source>
</evidence>
<comment type="subcellular location">
    <subcellularLocation>
        <location evidence="2">Cytoplasm</location>
    </subcellularLocation>
</comment>
<keyword evidence="5" id="KW-0963">Cytoplasm</keyword>
<dbReference type="FunFam" id="3.40.50.150:FF:000022">
    <property type="entry name" value="Ribosomal RNA small subunit methyltransferase B"/>
    <property type="match status" value="1"/>
</dbReference>
<name>A0A430AUS3_9ENTE</name>
<proteinExistence type="inferred from homology"/>
<dbReference type="InterPro" id="IPR018314">
    <property type="entry name" value="RsmB/NOL1/NOP2-like_CS"/>
</dbReference>
<dbReference type="InterPro" id="IPR054728">
    <property type="entry name" value="RsmB-like_ferredoxin"/>
</dbReference>
<comment type="caution">
    <text evidence="16">The sequence shown here is derived from an EMBL/GenBank/DDBJ whole genome shotgun (WGS) entry which is preliminary data.</text>
</comment>
<dbReference type="InterPro" id="IPR004573">
    <property type="entry name" value="rRNA_ssu_MeTfrase_B"/>
</dbReference>
<dbReference type="FunFam" id="1.10.940.10:FF:000006">
    <property type="entry name" value="16S rRNA (Cytosine(967)-C(5))-methyltransferase RsmB"/>
    <property type="match status" value="1"/>
</dbReference>
<feature type="binding site" evidence="14">
    <location>
        <position position="294"/>
    </location>
    <ligand>
        <name>S-adenosyl-L-methionine</name>
        <dbReference type="ChEBI" id="CHEBI:59789"/>
    </ligand>
</feature>
<dbReference type="Pfam" id="PF01029">
    <property type="entry name" value="NusB"/>
    <property type="match status" value="1"/>
</dbReference>
<feature type="binding site" evidence="14">
    <location>
        <begin position="268"/>
        <end position="274"/>
    </location>
    <ligand>
        <name>S-adenosyl-L-methionine</name>
        <dbReference type="ChEBI" id="CHEBI:59789"/>
    </ligand>
</feature>
<feature type="domain" description="SAM-dependent MTase RsmB/NOP-type" evidence="15">
    <location>
        <begin position="179"/>
        <end position="455"/>
    </location>
</feature>
<feature type="active site" description="Nucleophile" evidence="14">
    <location>
        <position position="394"/>
    </location>
</feature>
<dbReference type="PROSITE" id="PS01153">
    <property type="entry name" value="NOL1_NOP2_SUN"/>
    <property type="match status" value="1"/>
</dbReference>
<evidence type="ECO:0000256" key="4">
    <source>
        <dbReference type="ARBA" id="ARBA00012140"/>
    </source>
</evidence>
<dbReference type="GO" id="GO:0006355">
    <property type="term" value="P:regulation of DNA-templated transcription"/>
    <property type="evidence" value="ECO:0007669"/>
    <property type="project" value="InterPro"/>
</dbReference>
<evidence type="ECO:0000256" key="13">
    <source>
        <dbReference type="ARBA" id="ARBA00047283"/>
    </source>
</evidence>
<dbReference type="GO" id="GO:0008649">
    <property type="term" value="F:rRNA methyltransferase activity"/>
    <property type="evidence" value="ECO:0007669"/>
    <property type="project" value="InterPro"/>
</dbReference>
<dbReference type="PROSITE" id="PS51686">
    <property type="entry name" value="SAM_MT_RSMB_NOP"/>
    <property type="match status" value="1"/>
</dbReference>
<dbReference type="NCBIfam" id="NF011494">
    <property type="entry name" value="PRK14902.1"/>
    <property type="match status" value="1"/>
</dbReference>
<evidence type="ECO:0000256" key="7">
    <source>
        <dbReference type="ARBA" id="ARBA00022603"/>
    </source>
</evidence>
<comment type="function">
    <text evidence="1">Specifically methylates the cytosine at position 967 (m5C967) of 16S rRNA.</text>
</comment>
<sequence>MGKKKPERRRLAANPRYAALELLIKVDKQKAYSNLLVNDVIAGHHLSGKDAGLFTEIVYGTLSRQLTLDFYLEPFLQKAKKVDSWVRQLLRLSVYQMVYLDRVPDYSILHDAVEIAKQKGNVGIGKFVNGVLRSVQRQGVPSFDTIADNHERLSVELSLPVWLVAYFTELLGEETTRSMGLSLLVPSSASARVDTTRLTVSEALSQLEDEGIICQKSSLSPVGIIAEKGHLAGSRLFAAGALTIQDESSMLVAPAMQLEPHHQVLDACAAPGGKTTHIAAYLDAAQGGLVTALDIHEHKVALIEENARRLHVADRVRALRLDARHAAEQFADASFDRILVDAPCSGLGLLRRKPDLRYNKKPEDFMNLQRIQLEILDSVSTKVKLWGIITYSTCTMTREENDEVVSKFIETHPNFDVITVDAGAAAAGSLDGKLLKIYPHHYHSDGFFISCLRRKA</sequence>
<keyword evidence="10 14" id="KW-0694">RNA-binding</keyword>
<reference evidence="16 17" key="1">
    <citation type="submission" date="2017-05" db="EMBL/GenBank/DDBJ databases">
        <title>Vagococcus spp. assemblies.</title>
        <authorList>
            <person name="Gulvik C.A."/>
        </authorList>
    </citation>
    <scope>NUCLEOTIDE SEQUENCE [LARGE SCALE GENOMIC DNA]</scope>
    <source>
        <strain evidence="16 17">LMG 24798</strain>
    </source>
</reference>
<evidence type="ECO:0000256" key="10">
    <source>
        <dbReference type="ARBA" id="ARBA00022884"/>
    </source>
</evidence>
<evidence type="ECO:0000256" key="11">
    <source>
        <dbReference type="ARBA" id="ARBA00030399"/>
    </source>
</evidence>
<dbReference type="SUPFAM" id="SSF53335">
    <property type="entry name" value="S-adenosyl-L-methionine-dependent methyltransferases"/>
    <property type="match status" value="1"/>
</dbReference>
<evidence type="ECO:0000259" key="15">
    <source>
        <dbReference type="PROSITE" id="PS51686"/>
    </source>
</evidence>
<keyword evidence="7 14" id="KW-0489">Methyltransferase</keyword>
<evidence type="ECO:0000256" key="9">
    <source>
        <dbReference type="ARBA" id="ARBA00022691"/>
    </source>
</evidence>
<dbReference type="Proteomes" id="UP000286773">
    <property type="component" value="Unassembled WGS sequence"/>
</dbReference>
<evidence type="ECO:0000256" key="6">
    <source>
        <dbReference type="ARBA" id="ARBA00022552"/>
    </source>
</evidence>
<dbReference type="GO" id="GO:0005737">
    <property type="term" value="C:cytoplasm"/>
    <property type="evidence" value="ECO:0007669"/>
    <property type="project" value="UniProtKB-SubCell"/>
</dbReference>
<dbReference type="OrthoDB" id="9810297at2"/>
<protein>
    <recommendedName>
        <fullName evidence="4">16S rRNA (cytosine(967)-C(5))-methyltransferase</fullName>
        <ecNumber evidence="4">2.1.1.176</ecNumber>
    </recommendedName>
    <alternativeName>
        <fullName evidence="11">16S rRNA m5C967 methyltransferase</fullName>
    </alternativeName>
    <alternativeName>
        <fullName evidence="12">rRNA (cytosine-C(5)-)-methyltransferase RsmB</fullName>
    </alternativeName>
</protein>
<keyword evidence="9 14" id="KW-0949">S-adenosyl-L-methionine</keyword>
<feature type="binding site" evidence="14">
    <location>
        <position position="322"/>
    </location>
    <ligand>
        <name>S-adenosyl-L-methionine</name>
        <dbReference type="ChEBI" id="CHEBI:59789"/>
    </ligand>
</feature>
<dbReference type="NCBIfam" id="TIGR00563">
    <property type="entry name" value="rsmB"/>
    <property type="match status" value="1"/>
</dbReference>
<dbReference type="EMBL" id="NGKC01000007">
    <property type="protein sequence ID" value="RSU11801.1"/>
    <property type="molecule type" value="Genomic_DNA"/>
</dbReference>
<evidence type="ECO:0000313" key="16">
    <source>
        <dbReference type="EMBL" id="RSU11801.1"/>
    </source>
</evidence>
<dbReference type="Gene3D" id="3.40.50.150">
    <property type="entry name" value="Vaccinia Virus protein VP39"/>
    <property type="match status" value="1"/>
</dbReference>
<dbReference type="InterPro" id="IPR049560">
    <property type="entry name" value="MeTrfase_RsmB-F_NOP2_cat"/>
</dbReference>
<dbReference type="Pfam" id="PF22458">
    <property type="entry name" value="RsmF-B_ferredox"/>
    <property type="match status" value="1"/>
</dbReference>
<comment type="similarity">
    <text evidence="3 14">Belongs to the class I-like SAM-binding methyltransferase superfamily. RsmB/NOP family.</text>
</comment>
<dbReference type="PANTHER" id="PTHR22807:SF53">
    <property type="entry name" value="RIBOSOMAL RNA SMALL SUBUNIT METHYLTRANSFERASE B-RELATED"/>
    <property type="match status" value="1"/>
</dbReference>
<dbReference type="AlphaFoldDB" id="A0A430AUS3"/>
<dbReference type="InterPro" id="IPR035926">
    <property type="entry name" value="NusB-like_sf"/>
</dbReference>
<dbReference type="GO" id="GO:0003723">
    <property type="term" value="F:RNA binding"/>
    <property type="evidence" value="ECO:0007669"/>
    <property type="project" value="UniProtKB-UniRule"/>
</dbReference>
<evidence type="ECO:0000256" key="8">
    <source>
        <dbReference type="ARBA" id="ARBA00022679"/>
    </source>
</evidence>
<dbReference type="InterPro" id="IPR023267">
    <property type="entry name" value="RCMT"/>
</dbReference>
<dbReference type="CDD" id="cd02440">
    <property type="entry name" value="AdoMet_MTases"/>
    <property type="match status" value="1"/>
</dbReference>
<dbReference type="Gene3D" id="3.30.70.1170">
    <property type="entry name" value="Sun protein, domain 3"/>
    <property type="match status" value="1"/>
</dbReference>
<evidence type="ECO:0000256" key="2">
    <source>
        <dbReference type="ARBA" id="ARBA00004496"/>
    </source>
</evidence>
<dbReference type="PANTHER" id="PTHR22807">
    <property type="entry name" value="NOP2 YEAST -RELATED NOL1/NOP2/FMU SUN DOMAIN-CONTAINING"/>
    <property type="match status" value="1"/>
</dbReference>
<evidence type="ECO:0000256" key="5">
    <source>
        <dbReference type="ARBA" id="ARBA00022490"/>
    </source>
</evidence>
<organism evidence="16 17">
    <name type="scientific">Vagococcus acidifermentans</name>
    <dbReference type="NCBI Taxonomy" id="564710"/>
    <lineage>
        <taxon>Bacteria</taxon>
        <taxon>Bacillati</taxon>
        <taxon>Bacillota</taxon>
        <taxon>Bacilli</taxon>
        <taxon>Lactobacillales</taxon>
        <taxon>Enterococcaceae</taxon>
        <taxon>Vagococcus</taxon>
    </lineage>
</organism>
<comment type="catalytic activity">
    <reaction evidence="13">
        <text>cytidine(967) in 16S rRNA + S-adenosyl-L-methionine = 5-methylcytidine(967) in 16S rRNA + S-adenosyl-L-homocysteine + H(+)</text>
        <dbReference type="Rhea" id="RHEA:42748"/>
        <dbReference type="Rhea" id="RHEA-COMP:10219"/>
        <dbReference type="Rhea" id="RHEA-COMP:10220"/>
        <dbReference type="ChEBI" id="CHEBI:15378"/>
        <dbReference type="ChEBI" id="CHEBI:57856"/>
        <dbReference type="ChEBI" id="CHEBI:59789"/>
        <dbReference type="ChEBI" id="CHEBI:74483"/>
        <dbReference type="ChEBI" id="CHEBI:82748"/>
        <dbReference type="EC" id="2.1.1.176"/>
    </reaction>
</comment>
<evidence type="ECO:0000256" key="14">
    <source>
        <dbReference type="PROSITE-ProRule" id="PRU01023"/>
    </source>
</evidence>
<evidence type="ECO:0000256" key="1">
    <source>
        <dbReference type="ARBA" id="ARBA00002724"/>
    </source>
</evidence>
<keyword evidence="8 14" id="KW-0808">Transferase</keyword>
<dbReference type="InterPro" id="IPR001678">
    <property type="entry name" value="MeTrfase_RsmB-F_NOP2_dom"/>
</dbReference>
<dbReference type="EC" id="2.1.1.176" evidence="4"/>
<feature type="binding site" evidence="14">
    <location>
        <position position="341"/>
    </location>
    <ligand>
        <name>S-adenosyl-L-methionine</name>
        <dbReference type="ChEBI" id="CHEBI:59789"/>
    </ligand>
</feature>
<dbReference type="PRINTS" id="PR02008">
    <property type="entry name" value="RCMTFAMILY"/>
</dbReference>
<evidence type="ECO:0000256" key="12">
    <source>
        <dbReference type="ARBA" id="ARBA00031088"/>
    </source>
</evidence>
<accession>A0A430AUS3</accession>
<dbReference type="Gene3D" id="1.10.940.10">
    <property type="entry name" value="NusB-like"/>
    <property type="match status" value="1"/>
</dbReference>
<dbReference type="SUPFAM" id="SSF48013">
    <property type="entry name" value="NusB-like"/>
    <property type="match status" value="1"/>
</dbReference>
<dbReference type="InterPro" id="IPR006027">
    <property type="entry name" value="NusB_RsmB_TIM44"/>
</dbReference>